<organism evidence="1 2">
    <name type="scientific">Ficus carica</name>
    <name type="common">Common fig</name>
    <dbReference type="NCBI Taxonomy" id="3494"/>
    <lineage>
        <taxon>Eukaryota</taxon>
        <taxon>Viridiplantae</taxon>
        <taxon>Streptophyta</taxon>
        <taxon>Embryophyta</taxon>
        <taxon>Tracheophyta</taxon>
        <taxon>Spermatophyta</taxon>
        <taxon>Magnoliopsida</taxon>
        <taxon>eudicotyledons</taxon>
        <taxon>Gunneridae</taxon>
        <taxon>Pentapetalae</taxon>
        <taxon>rosids</taxon>
        <taxon>fabids</taxon>
        <taxon>Rosales</taxon>
        <taxon>Moraceae</taxon>
        <taxon>Ficeae</taxon>
        <taxon>Ficus</taxon>
    </lineage>
</organism>
<sequence length="164" mass="16785">MENPKRKLSSHHGLGLGIEGSDEIRRILLLKSDSRLDRMIRIVLEDASSGIIDQNQASLPADVSESESPDDVGADGLDLVGLAPVDVGAAGDTGGVEDVSGIDSGDVGLEGGAVLETAGAVDEAEALGLAELAEEAANPAGAAVDQELQRLLVCYVGREPHSCC</sequence>
<proteinExistence type="predicted"/>
<accession>A0AA88A139</accession>
<comment type="caution">
    <text evidence="1">The sequence shown here is derived from an EMBL/GenBank/DDBJ whole genome shotgun (WGS) entry which is preliminary data.</text>
</comment>
<name>A0AA88A139_FICCA</name>
<dbReference type="Proteomes" id="UP001187192">
    <property type="component" value="Unassembled WGS sequence"/>
</dbReference>
<keyword evidence="2" id="KW-1185">Reference proteome</keyword>
<gene>
    <name evidence="1" type="ORF">TIFTF001_003654</name>
</gene>
<protein>
    <submittedName>
        <fullName evidence="1">Uncharacterized protein</fullName>
    </submittedName>
</protein>
<evidence type="ECO:0000313" key="1">
    <source>
        <dbReference type="EMBL" id="GMN32406.1"/>
    </source>
</evidence>
<dbReference type="Gramene" id="FCD_00006812-RA">
    <property type="protein sequence ID" value="FCD_00006812-RA:cds"/>
    <property type="gene ID" value="FCD_00006812"/>
</dbReference>
<reference evidence="1" key="1">
    <citation type="submission" date="2023-07" db="EMBL/GenBank/DDBJ databases">
        <title>draft genome sequence of fig (Ficus carica).</title>
        <authorList>
            <person name="Takahashi T."/>
            <person name="Nishimura K."/>
        </authorList>
    </citation>
    <scope>NUCLEOTIDE SEQUENCE</scope>
</reference>
<dbReference type="EMBL" id="BTGU01000003">
    <property type="protein sequence ID" value="GMN32406.1"/>
    <property type="molecule type" value="Genomic_DNA"/>
</dbReference>
<evidence type="ECO:0000313" key="2">
    <source>
        <dbReference type="Proteomes" id="UP001187192"/>
    </source>
</evidence>
<dbReference type="AlphaFoldDB" id="A0AA88A139"/>